<gene>
    <name evidence="2" type="ORF">MTP09_10015</name>
</gene>
<keyword evidence="3" id="KW-1185">Reference proteome</keyword>
<evidence type="ECO:0000256" key="1">
    <source>
        <dbReference type="SAM" id="SignalP"/>
    </source>
</evidence>
<reference evidence="2 3" key="1">
    <citation type="submission" date="2022-03" db="EMBL/GenBank/DDBJ databases">
        <title>Chryseobacterium sp. isolated from particulate matters in swine house.</title>
        <authorList>
            <person name="Won M."/>
            <person name="Kim S.-J."/>
            <person name="Kwon S.-W."/>
        </authorList>
    </citation>
    <scope>NUCLEOTIDE SEQUENCE [LARGE SCALE GENOMIC DNA]</scope>
    <source>
        <strain evidence="2 3">SC2-2</strain>
    </source>
</reference>
<protein>
    <submittedName>
        <fullName evidence="2">Uncharacterized protein</fullName>
    </submittedName>
</protein>
<feature type="signal peptide" evidence="1">
    <location>
        <begin position="1"/>
        <end position="23"/>
    </location>
</feature>
<accession>A0ABY4BPU3</accession>
<name>A0ABY4BPU3_9FLAO</name>
<dbReference type="PROSITE" id="PS51257">
    <property type="entry name" value="PROKAR_LIPOPROTEIN"/>
    <property type="match status" value="1"/>
</dbReference>
<proteinExistence type="predicted"/>
<sequence length="183" mass="20238">MKISKYFTLFLTIAIFLFACSRADEDLDVLSQEDISNIILNIKDDATGIVQTYNYTMNSTTHPVIKLTDGKSYTVEIVFLNGNEDETESIIAAKDEHFLIFEFHGSQIDLTRIDDEHSTRTDGNKLGLQTKWQVLKAENSANPELVVKLIHDAVSVSEQQTGTVFGSAIGGETDAVATFGVKN</sequence>
<dbReference type="Proteomes" id="UP000831460">
    <property type="component" value="Chromosome"/>
</dbReference>
<feature type="chain" id="PRO_5046918544" evidence="1">
    <location>
        <begin position="24"/>
        <end position="183"/>
    </location>
</feature>
<organism evidence="2 3">
    <name type="scientific">Chryseobacterium suipulveris</name>
    <dbReference type="NCBI Taxonomy" id="2929800"/>
    <lineage>
        <taxon>Bacteria</taxon>
        <taxon>Pseudomonadati</taxon>
        <taxon>Bacteroidota</taxon>
        <taxon>Flavobacteriia</taxon>
        <taxon>Flavobacteriales</taxon>
        <taxon>Weeksellaceae</taxon>
        <taxon>Chryseobacterium group</taxon>
        <taxon>Chryseobacterium</taxon>
    </lineage>
</organism>
<keyword evidence="1" id="KW-0732">Signal</keyword>
<evidence type="ECO:0000313" key="3">
    <source>
        <dbReference type="Proteomes" id="UP000831460"/>
    </source>
</evidence>
<evidence type="ECO:0000313" key="2">
    <source>
        <dbReference type="EMBL" id="UOE40247.1"/>
    </source>
</evidence>
<dbReference type="RefSeq" id="WP_243548271.1">
    <property type="nucleotide sequence ID" value="NZ_CP094532.1"/>
</dbReference>
<dbReference type="EMBL" id="CP094532">
    <property type="protein sequence ID" value="UOE40247.1"/>
    <property type="molecule type" value="Genomic_DNA"/>
</dbReference>